<evidence type="ECO:0000313" key="3">
    <source>
        <dbReference type="Proteomes" id="UP000019140"/>
    </source>
</evidence>
<organism evidence="2 3">
    <name type="scientific">Candidatus Entotheonella gemina</name>
    <dbReference type="NCBI Taxonomy" id="1429439"/>
    <lineage>
        <taxon>Bacteria</taxon>
        <taxon>Pseudomonadati</taxon>
        <taxon>Nitrospinota/Tectimicrobiota group</taxon>
        <taxon>Candidatus Tectimicrobiota</taxon>
        <taxon>Candidatus Entotheonellia</taxon>
        <taxon>Candidatus Entotheonellales</taxon>
        <taxon>Candidatus Entotheonellaceae</taxon>
        <taxon>Candidatus Entotheonella</taxon>
    </lineage>
</organism>
<evidence type="ECO:0000313" key="2">
    <source>
        <dbReference type="EMBL" id="ETW98930.1"/>
    </source>
</evidence>
<protein>
    <submittedName>
        <fullName evidence="2">Uncharacterized protein</fullName>
    </submittedName>
</protein>
<evidence type="ECO:0000256" key="1">
    <source>
        <dbReference type="SAM" id="MobiDB-lite"/>
    </source>
</evidence>
<accession>W4LMK4</accession>
<dbReference type="HOGENOM" id="CLU_2768153_0_0_7"/>
<sequence>MMEPQHSSTVKSEREKPIEFANPRQLPLLKQLHATPGPRLGLKELRRRLAQKISGTMAQTVREDRNDRV</sequence>
<proteinExistence type="predicted"/>
<dbReference type="Proteomes" id="UP000019140">
    <property type="component" value="Unassembled WGS sequence"/>
</dbReference>
<feature type="region of interest" description="Disordered" evidence="1">
    <location>
        <begin position="1"/>
        <end position="24"/>
    </location>
</feature>
<feature type="compositionally biased region" description="Polar residues" evidence="1">
    <location>
        <begin position="1"/>
        <end position="10"/>
    </location>
</feature>
<name>W4LMK4_9BACT</name>
<gene>
    <name evidence="2" type="ORF">ETSY2_41930</name>
</gene>
<reference evidence="2 3" key="1">
    <citation type="journal article" date="2014" name="Nature">
        <title>An environmental bacterial taxon with a large and distinct metabolic repertoire.</title>
        <authorList>
            <person name="Wilson M.C."/>
            <person name="Mori T."/>
            <person name="Ruckert C."/>
            <person name="Uria A.R."/>
            <person name="Helf M.J."/>
            <person name="Takada K."/>
            <person name="Gernert C."/>
            <person name="Steffens U.A."/>
            <person name="Heycke N."/>
            <person name="Schmitt S."/>
            <person name="Rinke C."/>
            <person name="Helfrich E.J."/>
            <person name="Brachmann A.O."/>
            <person name="Gurgui C."/>
            <person name="Wakimoto T."/>
            <person name="Kracht M."/>
            <person name="Crusemann M."/>
            <person name="Hentschel U."/>
            <person name="Abe I."/>
            <person name="Matsunaga S."/>
            <person name="Kalinowski J."/>
            <person name="Takeyama H."/>
            <person name="Piel J."/>
        </authorList>
    </citation>
    <scope>NUCLEOTIDE SEQUENCE [LARGE SCALE GENOMIC DNA]</scope>
    <source>
        <strain evidence="3">TSY2</strain>
    </source>
</reference>
<comment type="caution">
    <text evidence="2">The sequence shown here is derived from an EMBL/GenBank/DDBJ whole genome shotgun (WGS) entry which is preliminary data.</text>
</comment>
<dbReference type="AlphaFoldDB" id="W4LMK4"/>
<keyword evidence="3" id="KW-1185">Reference proteome</keyword>
<dbReference type="EMBL" id="AZHX01001893">
    <property type="protein sequence ID" value="ETW98930.1"/>
    <property type="molecule type" value="Genomic_DNA"/>
</dbReference>